<reference evidence="2 3" key="1">
    <citation type="journal article" date="2021" name="Int. J. Syst. Evol. Microbiol.">
        <title>Steroidobacter gossypii sp. nov., isolated from soil of cotton cropping field.</title>
        <authorList>
            <person name="Huang R."/>
            <person name="Yang S."/>
            <person name="Zhen C."/>
            <person name="Liu W."/>
        </authorList>
    </citation>
    <scope>NUCLEOTIDE SEQUENCE [LARGE SCALE GENOMIC DNA]</scope>
    <source>
        <strain evidence="2 3">S1-65</strain>
    </source>
</reference>
<dbReference type="PANTHER" id="PTHR32063">
    <property type="match status" value="1"/>
</dbReference>
<dbReference type="EMBL" id="JAEVLS010000001">
    <property type="protein sequence ID" value="MBM0103510.1"/>
    <property type="molecule type" value="Genomic_DNA"/>
</dbReference>
<feature type="transmembrane region" description="Helical" evidence="1">
    <location>
        <begin position="882"/>
        <end position="902"/>
    </location>
</feature>
<dbReference type="InterPro" id="IPR027463">
    <property type="entry name" value="AcrB_DN_DC_subdom"/>
</dbReference>
<keyword evidence="3" id="KW-1185">Reference proteome</keyword>
<feature type="transmembrane region" description="Helical" evidence="1">
    <location>
        <begin position="521"/>
        <end position="543"/>
    </location>
</feature>
<keyword evidence="1" id="KW-1133">Transmembrane helix</keyword>
<keyword evidence="1" id="KW-0472">Membrane</keyword>
<feature type="transmembrane region" description="Helical" evidence="1">
    <location>
        <begin position="386"/>
        <end position="411"/>
    </location>
</feature>
<dbReference type="Proteomes" id="UP000661077">
    <property type="component" value="Unassembled WGS sequence"/>
</dbReference>
<dbReference type="PRINTS" id="PR00702">
    <property type="entry name" value="ACRIFLAVINRP"/>
</dbReference>
<dbReference type="RefSeq" id="WP_203165477.1">
    <property type="nucleotide sequence ID" value="NZ_JAEVLS010000001.1"/>
</dbReference>
<evidence type="ECO:0000313" key="3">
    <source>
        <dbReference type="Proteomes" id="UP000661077"/>
    </source>
</evidence>
<name>A0ABS1WRA3_9GAMM</name>
<feature type="transmembrane region" description="Helical" evidence="1">
    <location>
        <begin position="431"/>
        <end position="451"/>
    </location>
</feature>
<evidence type="ECO:0000256" key="1">
    <source>
        <dbReference type="SAM" id="Phobius"/>
    </source>
</evidence>
<proteinExistence type="predicted"/>
<dbReference type="SUPFAM" id="SSF82866">
    <property type="entry name" value="Multidrug efflux transporter AcrB transmembrane domain"/>
    <property type="match status" value="2"/>
</dbReference>
<dbReference type="Gene3D" id="3.30.2090.10">
    <property type="entry name" value="Multidrug efflux transporter AcrB TolC docking domain, DN and DC subdomains"/>
    <property type="match status" value="2"/>
</dbReference>
<feature type="transmembrane region" description="Helical" evidence="1">
    <location>
        <begin position="12"/>
        <end position="34"/>
    </location>
</feature>
<accession>A0ABS1WRA3</accession>
<dbReference type="SUPFAM" id="SSF82714">
    <property type="entry name" value="Multidrug efflux transporter AcrB TolC docking domain, DN and DC subdomains"/>
    <property type="match status" value="2"/>
</dbReference>
<dbReference type="Pfam" id="PF00873">
    <property type="entry name" value="ACR_tran"/>
    <property type="match status" value="1"/>
</dbReference>
<feature type="transmembrane region" description="Helical" evidence="1">
    <location>
        <begin position="360"/>
        <end position="380"/>
    </location>
</feature>
<feature type="transmembrane region" description="Helical" evidence="1">
    <location>
        <begin position="908"/>
        <end position="929"/>
    </location>
</feature>
<keyword evidence="1" id="KW-0812">Transmembrane</keyword>
<protein>
    <submittedName>
        <fullName evidence="2">Efflux RND transporter permease subunit</fullName>
    </submittedName>
</protein>
<feature type="transmembrane region" description="Helical" evidence="1">
    <location>
        <begin position="463"/>
        <end position="482"/>
    </location>
</feature>
<sequence>MILSDVSVRRPVFAMVISILMTIIGLMALGRLTVRETPNVQPPVVSIDTVYRGASAAVIESKITQVIENQIAGLEGVETLRSSSFDERSRISIEFALDRDIESAANDVRDRVSRVVRQLPDEADPPQVAKVDTSSDAVMWLALTSASRTQLELTDYADRYLVDRLSVVDGVATIRVGGERRYAMRVWLDRKALAARQLTVQDVEDSLRQENVELPAGRIESLEREFTLRTDTGFRSAEDFRQLVIGRGGDGYLVRLSEVATVEVAAENLRSLARTDGNAGISLGIVPQSTANVLDVSKGVYAEIDEIQKTLPEDLKLDITVDDSVFVSKSIYEVEHALVVALLLVLVVIYLFLGTMRATIIPAVTIPVSIIAACIVMAVAGYSVNVLTLLGAVLAIGLVVDDAIVVLENIVRRMELGEAPLLAAVDGSREIGFAVIATTLVLMAVFVPISFIPGNVGRLFGEFGITIAAAIAISALVSLTLVPMMCSKIFAKGIVRGRVAHATDRFFQWLSRAYERSLRRALAAPALVVVAGLLAFGLVFVLFKALPSEYAPTEDRQRVFIRFTAPEGSSLQYVDRYLRQVEEIVLEEVERGNVRRFIARSANVGGGADINAGFVSLNLTDWDERDESAQQIAARLRKRLVDLVGVKVNVGTPGGLGVGGSGNPVQIVLGGSDYEELARWRDIIIAKAAENPGLTNLESDYYARKPQISVSVDRNRAGDLGVSLTAVGRTLETMMGSRIVTTYLDRGEQYNVILQAKDTDRATTSDLTNIYVRSATTNQLVPLSNLVTVEETAGPIELKRFNRLRSITLSANLTPGYSLGEALAYMENLIRTELPAHAVIDYSGESREFKRSGNALYMTFLLALVIVFLVLAAQFESFRHPMIIMMTVPLAVAGALLGLWVTDRSINVYSQIGCIMLIGLAAKNGILIVEFANQLRDRGVEFFEAIIESSAIRLRPVLMTSLCTVFGAVPLLLASGAGAESRSTIGSVIVYGVTFSLLLTLYVVPVVYAFVARNTQSPEYISQMIERLRSAAGKVTAPARDEA</sequence>
<feature type="transmembrane region" description="Helical" evidence="1">
    <location>
        <begin position="957"/>
        <end position="977"/>
    </location>
</feature>
<feature type="transmembrane region" description="Helical" evidence="1">
    <location>
        <begin position="855"/>
        <end position="875"/>
    </location>
</feature>
<feature type="transmembrane region" description="Helical" evidence="1">
    <location>
        <begin position="989"/>
        <end position="1011"/>
    </location>
</feature>
<feature type="transmembrane region" description="Helical" evidence="1">
    <location>
        <begin position="336"/>
        <end position="353"/>
    </location>
</feature>
<dbReference type="Gene3D" id="3.30.70.1440">
    <property type="entry name" value="Multidrug efflux transporter AcrB pore domain"/>
    <property type="match status" value="1"/>
</dbReference>
<dbReference type="Gene3D" id="3.30.70.1430">
    <property type="entry name" value="Multidrug efflux transporter AcrB pore domain"/>
    <property type="match status" value="2"/>
</dbReference>
<dbReference type="Gene3D" id="3.30.70.1320">
    <property type="entry name" value="Multidrug efflux transporter AcrB pore domain like"/>
    <property type="match status" value="1"/>
</dbReference>
<dbReference type="InterPro" id="IPR001036">
    <property type="entry name" value="Acrflvin-R"/>
</dbReference>
<dbReference type="Gene3D" id="1.20.1640.10">
    <property type="entry name" value="Multidrug efflux transporter AcrB transmembrane domain"/>
    <property type="match status" value="2"/>
</dbReference>
<dbReference type="SUPFAM" id="SSF82693">
    <property type="entry name" value="Multidrug efflux transporter AcrB pore domain, PN1, PN2, PC1 and PC2 subdomains"/>
    <property type="match status" value="3"/>
</dbReference>
<organism evidence="2 3">
    <name type="scientific">Steroidobacter gossypii</name>
    <dbReference type="NCBI Taxonomy" id="2805490"/>
    <lineage>
        <taxon>Bacteria</taxon>
        <taxon>Pseudomonadati</taxon>
        <taxon>Pseudomonadota</taxon>
        <taxon>Gammaproteobacteria</taxon>
        <taxon>Steroidobacterales</taxon>
        <taxon>Steroidobacteraceae</taxon>
        <taxon>Steroidobacter</taxon>
    </lineage>
</organism>
<evidence type="ECO:0000313" key="2">
    <source>
        <dbReference type="EMBL" id="MBM0103510.1"/>
    </source>
</evidence>
<comment type="caution">
    <text evidence="2">The sequence shown here is derived from an EMBL/GenBank/DDBJ whole genome shotgun (WGS) entry which is preliminary data.</text>
</comment>
<gene>
    <name evidence="2" type="ORF">JM946_02090</name>
</gene>
<dbReference type="PANTHER" id="PTHR32063:SF14">
    <property type="entry name" value="BLL4319 PROTEIN"/>
    <property type="match status" value="1"/>
</dbReference>